<dbReference type="SUPFAM" id="SSF46689">
    <property type="entry name" value="Homeodomain-like"/>
    <property type="match status" value="1"/>
</dbReference>
<dbReference type="GO" id="GO:0003677">
    <property type="term" value="F:DNA binding"/>
    <property type="evidence" value="ECO:0007669"/>
    <property type="project" value="UniProtKB-UniRule"/>
</dbReference>
<dbReference type="PANTHER" id="PTHR47506">
    <property type="entry name" value="TRANSCRIPTIONAL REGULATORY PROTEIN"/>
    <property type="match status" value="1"/>
</dbReference>
<feature type="DNA-binding region" description="H-T-H motif" evidence="4">
    <location>
        <begin position="42"/>
        <end position="61"/>
    </location>
</feature>
<reference evidence="6 7" key="1">
    <citation type="submission" date="2019-01" db="EMBL/GenBank/DDBJ databases">
        <title>Sphingorhabdus lacus sp.nov., isolated from an oligotrophic freshwater lake.</title>
        <authorList>
            <person name="Park M."/>
        </authorList>
    </citation>
    <scope>NUCLEOTIDE SEQUENCE [LARGE SCALE GENOMIC DNA]</scope>
    <source>
        <strain evidence="6 7">IMCC26285</strain>
    </source>
</reference>
<dbReference type="InterPro" id="IPR009057">
    <property type="entry name" value="Homeodomain-like_sf"/>
</dbReference>
<dbReference type="EMBL" id="SDWJ01000002">
    <property type="protein sequence ID" value="MVZ97895.1"/>
    <property type="molecule type" value="Genomic_DNA"/>
</dbReference>
<evidence type="ECO:0000256" key="1">
    <source>
        <dbReference type="ARBA" id="ARBA00023015"/>
    </source>
</evidence>
<keyword evidence="1" id="KW-0805">Transcription regulation</keyword>
<evidence type="ECO:0000313" key="6">
    <source>
        <dbReference type="EMBL" id="MVZ97895.1"/>
    </source>
</evidence>
<dbReference type="RefSeq" id="WP_160353869.1">
    <property type="nucleotide sequence ID" value="NZ_SDWJ01000002.1"/>
</dbReference>
<dbReference type="PRINTS" id="PR00455">
    <property type="entry name" value="HTHTETR"/>
</dbReference>
<protein>
    <submittedName>
        <fullName evidence="6">TetR/AcrR family transcriptional regulator</fullName>
    </submittedName>
</protein>
<keyword evidence="7" id="KW-1185">Reference proteome</keyword>
<evidence type="ECO:0000256" key="3">
    <source>
        <dbReference type="ARBA" id="ARBA00023163"/>
    </source>
</evidence>
<gene>
    <name evidence="6" type="ORF">EUU23_09265</name>
</gene>
<dbReference type="PROSITE" id="PS01081">
    <property type="entry name" value="HTH_TETR_1"/>
    <property type="match status" value="1"/>
</dbReference>
<dbReference type="InterPro" id="IPR001647">
    <property type="entry name" value="HTH_TetR"/>
</dbReference>
<comment type="caution">
    <text evidence="6">The sequence shown here is derived from an EMBL/GenBank/DDBJ whole genome shotgun (WGS) entry which is preliminary data.</text>
</comment>
<dbReference type="SUPFAM" id="SSF48498">
    <property type="entry name" value="Tetracyclin repressor-like, C-terminal domain"/>
    <property type="match status" value="1"/>
</dbReference>
<evidence type="ECO:0000256" key="4">
    <source>
        <dbReference type="PROSITE-ProRule" id="PRU00335"/>
    </source>
</evidence>
<dbReference type="Proteomes" id="UP000471147">
    <property type="component" value="Unassembled WGS sequence"/>
</dbReference>
<keyword evidence="3" id="KW-0804">Transcription</keyword>
<dbReference type="InterPro" id="IPR011075">
    <property type="entry name" value="TetR_C"/>
</dbReference>
<dbReference type="InterPro" id="IPR023772">
    <property type="entry name" value="DNA-bd_HTH_TetR-type_CS"/>
</dbReference>
<evidence type="ECO:0000259" key="5">
    <source>
        <dbReference type="PROSITE" id="PS50977"/>
    </source>
</evidence>
<keyword evidence="2 4" id="KW-0238">DNA-binding</keyword>
<dbReference type="OrthoDB" id="9811084at2"/>
<dbReference type="PROSITE" id="PS50977">
    <property type="entry name" value="HTH_TETR_2"/>
    <property type="match status" value="1"/>
</dbReference>
<dbReference type="PANTHER" id="PTHR47506:SF1">
    <property type="entry name" value="HTH-TYPE TRANSCRIPTIONAL REGULATOR YJDC"/>
    <property type="match status" value="1"/>
</dbReference>
<evidence type="ECO:0000313" key="7">
    <source>
        <dbReference type="Proteomes" id="UP000471147"/>
    </source>
</evidence>
<name>A0A6I4M6Y8_9SPHN</name>
<dbReference type="Pfam" id="PF16925">
    <property type="entry name" value="TetR_C_13"/>
    <property type="match status" value="1"/>
</dbReference>
<feature type="domain" description="HTH tetR-type" evidence="5">
    <location>
        <begin position="19"/>
        <end position="79"/>
    </location>
</feature>
<dbReference type="Pfam" id="PF00440">
    <property type="entry name" value="TetR_N"/>
    <property type="match status" value="1"/>
</dbReference>
<accession>A0A6I4M6Y8</accession>
<proteinExistence type="predicted"/>
<dbReference type="Gene3D" id="1.10.357.10">
    <property type="entry name" value="Tetracycline Repressor, domain 2"/>
    <property type="match status" value="1"/>
</dbReference>
<evidence type="ECO:0000256" key="2">
    <source>
        <dbReference type="ARBA" id="ARBA00023125"/>
    </source>
</evidence>
<dbReference type="InterPro" id="IPR036271">
    <property type="entry name" value="Tet_transcr_reg_TetR-rel_C_sf"/>
</dbReference>
<organism evidence="6 7">
    <name type="scientific">Sphingorhabdus profundilacus</name>
    <dbReference type="NCBI Taxonomy" id="2509718"/>
    <lineage>
        <taxon>Bacteria</taxon>
        <taxon>Pseudomonadati</taxon>
        <taxon>Pseudomonadota</taxon>
        <taxon>Alphaproteobacteria</taxon>
        <taxon>Sphingomonadales</taxon>
        <taxon>Sphingomonadaceae</taxon>
        <taxon>Sphingorhabdus</taxon>
    </lineage>
</organism>
<sequence length="214" mass="23046">MPPSRPSKVATPSPATGTVSAREKLIAAAIATVRYKGFSATSVDEICQAAGVTKGAFFHHFASKEALAVAAAGAWTDIAEQRIFTLPDWTRLADPLDRLLGHIDFRLSMLDGPAEDFTCFVGTMVQESYNSSDPIRAACDASLRAYAVRLAEDIQRAIDTHGIAEGVSAFSLAYHIQAVLQGAFILAKANGHPVIARDSVIHLKRYVAMLFKKE</sequence>
<dbReference type="AlphaFoldDB" id="A0A6I4M6Y8"/>